<dbReference type="EMBL" id="JAWDGP010001093">
    <property type="protein sequence ID" value="KAK3794756.1"/>
    <property type="molecule type" value="Genomic_DNA"/>
</dbReference>
<evidence type="ECO:0000313" key="2">
    <source>
        <dbReference type="EMBL" id="KAK3794756.1"/>
    </source>
</evidence>
<gene>
    <name evidence="2" type="ORF">RRG08_047032</name>
</gene>
<organism evidence="2 3">
    <name type="scientific">Elysia crispata</name>
    <name type="common">lettuce slug</name>
    <dbReference type="NCBI Taxonomy" id="231223"/>
    <lineage>
        <taxon>Eukaryota</taxon>
        <taxon>Metazoa</taxon>
        <taxon>Spiralia</taxon>
        <taxon>Lophotrochozoa</taxon>
        <taxon>Mollusca</taxon>
        <taxon>Gastropoda</taxon>
        <taxon>Heterobranchia</taxon>
        <taxon>Euthyneura</taxon>
        <taxon>Panpulmonata</taxon>
        <taxon>Sacoglossa</taxon>
        <taxon>Placobranchoidea</taxon>
        <taxon>Plakobranchidae</taxon>
        <taxon>Elysia</taxon>
    </lineage>
</organism>
<protein>
    <submittedName>
        <fullName evidence="2">Uncharacterized protein</fullName>
    </submittedName>
</protein>
<proteinExistence type="predicted"/>
<sequence>MSGNTIHSKLSLCAGPRGAPGRSIRGEYPRLSGLGALGSLGGSLGPAGTMPGPQSWRRRSLGALVTVPAHRRGTASGCHF</sequence>
<comment type="caution">
    <text evidence="2">The sequence shown here is derived from an EMBL/GenBank/DDBJ whole genome shotgun (WGS) entry which is preliminary data.</text>
</comment>
<reference evidence="2" key="1">
    <citation type="journal article" date="2023" name="G3 (Bethesda)">
        <title>A reference genome for the long-term kleptoplast-retaining sea slug Elysia crispata morphotype clarki.</title>
        <authorList>
            <person name="Eastman K.E."/>
            <person name="Pendleton A.L."/>
            <person name="Shaikh M.A."/>
            <person name="Suttiyut T."/>
            <person name="Ogas R."/>
            <person name="Tomko P."/>
            <person name="Gavelis G."/>
            <person name="Widhalm J.R."/>
            <person name="Wisecaver J.H."/>
        </authorList>
    </citation>
    <scope>NUCLEOTIDE SEQUENCE</scope>
    <source>
        <strain evidence="2">ECLA1</strain>
    </source>
</reference>
<dbReference type="AlphaFoldDB" id="A0AAE1AWX1"/>
<feature type="region of interest" description="Disordered" evidence="1">
    <location>
        <begin position="1"/>
        <end position="25"/>
    </location>
</feature>
<evidence type="ECO:0000256" key="1">
    <source>
        <dbReference type="SAM" id="MobiDB-lite"/>
    </source>
</evidence>
<name>A0AAE1AWX1_9GAST</name>
<accession>A0AAE1AWX1</accession>
<keyword evidence="3" id="KW-1185">Reference proteome</keyword>
<evidence type="ECO:0000313" key="3">
    <source>
        <dbReference type="Proteomes" id="UP001283361"/>
    </source>
</evidence>
<dbReference type="Proteomes" id="UP001283361">
    <property type="component" value="Unassembled WGS sequence"/>
</dbReference>